<dbReference type="InterPro" id="IPR000064">
    <property type="entry name" value="NLP_P60_dom"/>
</dbReference>
<evidence type="ECO:0000313" key="6">
    <source>
        <dbReference type="EMBL" id="GAA4749423.1"/>
    </source>
</evidence>
<dbReference type="PANTHER" id="PTHR47359">
    <property type="entry name" value="PEPTIDOGLYCAN DL-ENDOPEPTIDASE CWLO"/>
    <property type="match status" value="1"/>
</dbReference>
<gene>
    <name evidence="6" type="ORF">GCM10025783_22140</name>
</gene>
<dbReference type="Pfam" id="PF00877">
    <property type="entry name" value="NLPC_P60"/>
    <property type="match status" value="1"/>
</dbReference>
<proteinExistence type="inferred from homology"/>
<dbReference type="EMBL" id="BAABLP010000004">
    <property type="protein sequence ID" value="GAA4749423.1"/>
    <property type="molecule type" value="Genomic_DNA"/>
</dbReference>
<evidence type="ECO:0000313" key="7">
    <source>
        <dbReference type="Proteomes" id="UP001500121"/>
    </source>
</evidence>
<evidence type="ECO:0000259" key="5">
    <source>
        <dbReference type="PROSITE" id="PS51935"/>
    </source>
</evidence>
<keyword evidence="4" id="KW-0788">Thiol protease</keyword>
<dbReference type="SUPFAM" id="SSF54001">
    <property type="entry name" value="Cysteine proteinases"/>
    <property type="match status" value="1"/>
</dbReference>
<evidence type="ECO:0000256" key="3">
    <source>
        <dbReference type="ARBA" id="ARBA00022801"/>
    </source>
</evidence>
<dbReference type="Proteomes" id="UP001500121">
    <property type="component" value="Unassembled WGS sequence"/>
</dbReference>
<reference evidence="7" key="1">
    <citation type="journal article" date="2019" name="Int. J. Syst. Evol. Microbiol.">
        <title>The Global Catalogue of Microorganisms (GCM) 10K type strain sequencing project: providing services to taxonomists for standard genome sequencing and annotation.</title>
        <authorList>
            <consortium name="The Broad Institute Genomics Platform"/>
            <consortium name="The Broad Institute Genome Sequencing Center for Infectious Disease"/>
            <person name="Wu L."/>
            <person name="Ma J."/>
        </authorList>
    </citation>
    <scope>NUCLEOTIDE SEQUENCE [LARGE SCALE GENOMIC DNA]</scope>
    <source>
        <strain evidence="7">JCM 19015</strain>
    </source>
</reference>
<comment type="similarity">
    <text evidence="1">Belongs to the peptidase C40 family.</text>
</comment>
<comment type="caution">
    <text evidence="6">The sequence shown here is derived from an EMBL/GenBank/DDBJ whole genome shotgun (WGS) entry which is preliminary data.</text>
</comment>
<organism evidence="6 7">
    <name type="scientific">Amnibacterium soli</name>
    <dbReference type="NCBI Taxonomy" id="1282736"/>
    <lineage>
        <taxon>Bacteria</taxon>
        <taxon>Bacillati</taxon>
        <taxon>Actinomycetota</taxon>
        <taxon>Actinomycetes</taxon>
        <taxon>Micrococcales</taxon>
        <taxon>Microbacteriaceae</taxon>
        <taxon>Amnibacterium</taxon>
    </lineage>
</organism>
<keyword evidence="7" id="KW-1185">Reference proteome</keyword>
<accession>A0ABP8Z8G4</accession>
<sequence>MSYADVMNDMQAIQARLAQLGLLKDAASTATSAGSASSFASALDGASAAAPTTSATASADGGLVSPNGATGGDVVKAALEYKGVPYVLGGESKSGIDCSGLVQAAFGKLGVDVPRTVHEQKVLGEKVDSLKDAKPGDLIVLNGGDHIAIYMGDDTVIHAPYPGRTVSVQKAWFDDSDITTIRRIVPATGDAVAAPSSTPASGSTPSGLSQAAAMKATAMLTTYGADVGLYDTSSGGADSSGSGTSLSSMLASFGLTGTGTATGAASSSASAQQIIAQRAALLGASA</sequence>
<keyword evidence="2" id="KW-0645">Protease</keyword>
<protein>
    <recommendedName>
        <fullName evidence="5">NlpC/P60 domain-containing protein</fullName>
    </recommendedName>
</protein>
<dbReference type="PROSITE" id="PS51935">
    <property type="entry name" value="NLPC_P60"/>
    <property type="match status" value="1"/>
</dbReference>
<evidence type="ECO:0000256" key="4">
    <source>
        <dbReference type="ARBA" id="ARBA00022807"/>
    </source>
</evidence>
<feature type="domain" description="NlpC/P60" evidence="5">
    <location>
        <begin position="68"/>
        <end position="185"/>
    </location>
</feature>
<dbReference type="InterPro" id="IPR051794">
    <property type="entry name" value="PG_Endopeptidase_C40"/>
</dbReference>
<name>A0ABP8Z8G4_9MICO</name>
<evidence type="ECO:0000256" key="2">
    <source>
        <dbReference type="ARBA" id="ARBA00022670"/>
    </source>
</evidence>
<dbReference type="PANTHER" id="PTHR47359:SF3">
    <property type="entry name" value="NLP_P60 DOMAIN-CONTAINING PROTEIN-RELATED"/>
    <property type="match status" value="1"/>
</dbReference>
<dbReference type="Gene3D" id="3.90.1720.10">
    <property type="entry name" value="endopeptidase domain like (from Nostoc punctiforme)"/>
    <property type="match status" value="1"/>
</dbReference>
<keyword evidence="3" id="KW-0378">Hydrolase</keyword>
<dbReference type="InterPro" id="IPR038765">
    <property type="entry name" value="Papain-like_cys_pep_sf"/>
</dbReference>
<evidence type="ECO:0000256" key="1">
    <source>
        <dbReference type="ARBA" id="ARBA00007074"/>
    </source>
</evidence>